<reference evidence="2 3" key="1">
    <citation type="submission" date="2019-04" db="EMBL/GenBank/DDBJ databases">
        <title>Draft genome sequences for three unisolated Alnus-infective Frankia Sp+ strains, AgTrS, AiOr and AvVan, the first sequenced Frankia strains able to sporulate in-planta.</title>
        <authorList>
            <person name="Bethencourt L."/>
            <person name="Vautrin F."/>
            <person name="Taib N."/>
            <person name="Dubost A."/>
            <person name="Castro-Garcia L."/>
            <person name="Imbaud O."/>
            <person name="Abrouk D."/>
            <person name="Fournier P."/>
            <person name="Briolay J."/>
            <person name="Nguyen A."/>
            <person name="Normand P."/>
            <person name="Fernandez M.P."/>
            <person name="Brochier-Armanet C."/>
            <person name="Herrera-Belaroussi A."/>
        </authorList>
    </citation>
    <scope>NUCLEOTIDE SEQUENCE [LARGE SCALE GENOMIC DNA]</scope>
    <source>
        <strain evidence="2 3">AvVan</strain>
    </source>
</reference>
<protein>
    <submittedName>
        <fullName evidence="2">Uncharacterized protein</fullName>
    </submittedName>
</protein>
<keyword evidence="3" id="KW-1185">Reference proteome</keyword>
<dbReference type="Proteomes" id="UP000305282">
    <property type="component" value="Unassembled WGS sequence"/>
</dbReference>
<feature type="compositionally biased region" description="Basic and acidic residues" evidence="1">
    <location>
        <begin position="40"/>
        <end position="49"/>
    </location>
</feature>
<feature type="compositionally biased region" description="Basic residues" evidence="1">
    <location>
        <begin position="70"/>
        <end position="80"/>
    </location>
</feature>
<evidence type="ECO:0000313" key="2">
    <source>
        <dbReference type="EMBL" id="THJ76074.1"/>
    </source>
</evidence>
<dbReference type="RefSeq" id="WP_136446614.1">
    <property type="nucleotide sequence ID" value="NZ_SSXH01000018.1"/>
</dbReference>
<dbReference type="AlphaFoldDB" id="A0A4S5EUA3"/>
<gene>
    <name evidence="2" type="ORF">E7Y31_01810</name>
</gene>
<feature type="compositionally biased region" description="Pro residues" evidence="1">
    <location>
        <begin position="21"/>
        <end position="31"/>
    </location>
</feature>
<organism evidence="2 3">
    <name type="scientific">Candidatus Frankia alpina</name>
    <dbReference type="NCBI Taxonomy" id="2699483"/>
    <lineage>
        <taxon>Bacteria</taxon>
        <taxon>Bacillati</taxon>
        <taxon>Actinomycetota</taxon>
        <taxon>Actinomycetes</taxon>
        <taxon>Frankiales</taxon>
        <taxon>Frankiaceae</taxon>
        <taxon>Frankia</taxon>
    </lineage>
</organism>
<evidence type="ECO:0000313" key="3">
    <source>
        <dbReference type="Proteomes" id="UP000305282"/>
    </source>
</evidence>
<evidence type="ECO:0000256" key="1">
    <source>
        <dbReference type="SAM" id="MobiDB-lite"/>
    </source>
</evidence>
<name>A0A4S5EUA3_9ACTN</name>
<feature type="region of interest" description="Disordered" evidence="1">
    <location>
        <begin position="1"/>
        <end position="80"/>
    </location>
</feature>
<accession>A0A4S5EUA3</accession>
<proteinExistence type="predicted"/>
<dbReference type="EMBL" id="SSXH01000018">
    <property type="protein sequence ID" value="THJ76074.1"/>
    <property type="molecule type" value="Genomic_DNA"/>
</dbReference>
<comment type="caution">
    <text evidence="2">The sequence shown here is derived from an EMBL/GenBank/DDBJ whole genome shotgun (WGS) entry which is preliminary data.</text>
</comment>
<sequence length="137" mass="14970">MTSKAGVPDSALNDLFHPPSRRPTPPAPTPRVQPDETPGEAEKRGERTEQPPAVTAPSLRGQSDGTATSPRRRTPPGRHKLTTYLPQQLYDWIAAEVGAAQDDGHPASIADVVRYALEHVRADPEQAADLRRILRSR</sequence>
<feature type="compositionally biased region" description="Polar residues" evidence="1">
    <location>
        <begin position="60"/>
        <end position="69"/>
    </location>
</feature>